<name>V6LCT3_9EUKA</name>
<evidence type="ECO:0000313" key="1">
    <source>
        <dbReference type="EMBL" id="EST42063.1"/>
    </source>
</evidence>
<evidence type="ECO:0000313" key="3">
    <source>
        <dbReference type="Proteomes" id="UP000018208"/>
    </source>
</evidence>
<accession>V6LCT3</accession>
<reference evidence="2" key="2">
    <citation type="submission" date="2020-12" db="EMBL/GenBank/DDBJ databases">
        <title>New Spironucleus salmonicida genome in near-complete chromosomes.</title>
        <authorList>
            <person name="Xu F."/>
            <person name="Kurt Z."/>
            <person name="Jimenez-Gonzalez A."/>
            <person name="Astvaldsson A."/>
            <person name="Andersson J.O."/>
            <person name="Svard S.G."/>
        </authorList>
    </citation>
    <scope>NUCLEOTIDE SEQUENCE</scope>
    <source>
        <strain evidence="2">ATCC 50377</strain>
    </source>
</reference>
<protein>
    <submittedName>
        <fullName evidence="1">Uncharacterized protein</fullName>
    </submittedName>
</protein>
<sequence>MIGVFKIVSFNYQTNNDFQQVKAVFQDKIFGIKGYFKLENTAISLDEATLQKTSYFLNKKSKYTFIKQNLTENDIAVYFKLNCRDFTAENFLGTIIQAQLIPNQTYQVTLQTPFNLTLDITLQNAQNIIQKKAFALKMVNSDQLTFLNEPQQIQFVTPQTALILAKLCNFNATLVNNCLKFAQSNYQHPIQALPIGEPPQLQFPVVQSQNIDFGPQTMRLVGDFYIENCIVCVKKNIFACTLPRVKYGYLGLIQNITQILGPQIAFNQQVVILIPHVVLSSFIFRFLGKLFVKEGDIDFDIFGALQIKPVELLFQKQFKKLTFDCLIIDDIIVVGKIILTQESLI</sequence>
<dbReference type="VEuPathDB" id="GiardiaDB:SS50377_22446"/>
<gene>
    <name evidence="1" type="ORF">SS50377_18370</name>
    <name evidence="2" type="ORF">SS50377_22446</name>
</gene>
<dbReference type="EMBL" id="AUWU02000003">
    <property type="protein sequence ID" value="KAH0574831.1"/>
    <property type="molecule type" value="Genomic_DNA"/>
</dbReference>
<reference evidence="1 2" key="1">
    <citation type="journal article" date="2014" name="PLoS Genet.">
        <title>The Genome of Spironucleus salmonicida Highlights a Fish Pathogen Adapted to Fluctuating Environments.</title>
        <authorList>
            <person name="Xu F."/>
            <person name="Jerlstrom-Hultqvist J."/>
            <person name="Einarsson E."/>
            <person name="Astvaldsson A."/>
            <person name="Svard S.G."/>
            <person name="Andersson J.O."/>
        </authorList>
    </citation>
    <scope>NUCLEOTIDE SEQUENCE</scope>
    <source>
        <strain evidence="2">ATCC 50377</strain>
    </source>
</reference>
<organism evidence="1">
    <name type="scientific">Spironucleus salmonicida</name>
    <dbReference type="NCBI Taxonomy" id="348837"/>
    <lineage>
        <taxon>Eukaryota</taxon>
        <taxon>Metamonada</taxon>
        <taxon>Diplomonadida</taxon>
        <taxon>Hexamitidae</taxon>
        <taxon>Hexamitinae</taxon>
        <taxon>Spironucleus</taxon>
    </lineage>
</organism>
<dbReference type="EMBL" id="KI546166">
    <property type="protein sequence ID" value="EST42063.1"/>
    <property type="molecule type" value="Genomic_DNA"/>
</dbReference>
<evidence type="ECO:0000313" key="2">
    <source>
        <dbReference type="EMBL" id="KAH0574831.1"/>
    </source>
</evidence>
<proteinExistence type="predicted"/>
<dbReference type="Proteomes" id="UP000018208">
    <property type="component" value="Unassembled WGS sequence"/>
</dbReference>
<keyword evidence="3" id="KW-1185">Reference proteome</keyword>
<dbReference type="AlphaFoldDB" id="V6LCT3"/>